<reference evidence="3" key="1">
    <citation type="journal article" date="2006" name="PLoS Biol.">
        <title>Macronuclear genome sequence of the ciliate Tetrahymena thermophila, a model eukaryote.</title>
        <authorList>
            <person name="Eisen J.A."/>
            <person name="Coyne R.S."/>
            <person name="Wu M."/>
            <person name="Wu D."/>
            <person name="Thiagarajan M."/>
            <person name="Wortman J.R."/>
            <person name="Badger J.H."/>
            <person name="Ren Q."/>
            <person name="Amedeo P."/>
            <person name="Jones K.M."/>
            <person name="Tallon L.J."/>
            <person name="Delcher A.L."/>
            <person name="Salzberg S.L."/>
            <person name="Silva J.C."/>
            <person name="Haas B.J."/>
            <person name="Majoros W.H."/>
            <person name="Farzad M."/>
            <person name="Carlton J.M."/>
            <person name="Smith R.K. Jr."/>
            <person name="Garg J."/>
            <person name="Pearlman R.E."/>
            <person name="Karrer K.M."/>
            <person name="Sun L."/>
            <person name="Manning G."/>
            <person name="Elde N.C."/>
            <person name="Turkewitz A.P."/>
            <person name="Asai D.J."/>
            <person name="Wilkes D.E."/>
            <person name="Wang Y."/>
            <person name="Cai H."/>
            <person name="Collins K."/>
            <person name="Stewart B.A."/>
            <person name="Lee S.R."/>
            <person name="Wilamowska K."/>
            <person name="Weinberg Z."/>
            <person name="Ruzzo W.L."/>
            <person name="Wloga D."/>
            <person name="Gaertig J."/>
            <person name="Frankel J."/>
            <person name="Tsao C.-C."/>
            <person name="Gorovsky M.A."/>
            <person name="Keeling P.J."/>
            <person name="Waller R.F."/>
            <person name="Patron N.J."/>
            <person name="Cherry J.M."/>
            <person name="Stover N.A."/>
            <person name="Krieger C.J."/>
            <person name="del Toro C."/>
            <person name="Ryder H.F."/>
            <person name="Williamson S.C."/>
            <person name="Barbeau R.A."/>
            <person name="Hamilton E.P."/>
            <person name="Orias E."/>
        </authorList>
    </citation>
    <scope>NUCLEOTIDE SEQUENCE [LARGE SCALE GENOMIC DNA]</scope>
    <source>
        <strain evidence="3">SB210</strain>
    </source>
</reference>
<feature type="compositionally biased region" description="Basic and acidic residues" evidence="1">
    <location>
        <begin position="33"/>
        <end position="55"/>
    </location>
</feature>
<sequence length="97" mass="10948">MGCFQSKQKKVESAPSQRSMSKQGSLKIAARRSSIDHYKTHSVHGDHQHQNKSEKFLAPSRENLEIQNDQNGNNSNNNNNNKLSGFNKSEPINNQNL</sequence>
<feature type="region of interest" description="Disordered" evidence="1">
    <location>
        <begin position="1"/>
        <end position="97"/>
    </location>
</feature>
<organism evidence="2 3">
    <name type="scientific">Tetrahymena thermophila (strain SB210)</name>
    <dbReference type="NCBI Taxonomy" id="312017"/>
    <lineage>
        <taxon>Eukaryota</taxon>
        <taxon>Sar</taxon>
        <taxon>Alveolata</taxon>
        <taxon>Ciliophora</taxon>
        <taxon>Intramacronucleata</taxon>
        <taxon>Oligohymenophorea</taxon>
        <taxon>Hymenostomatida</taxon>
        <taxon>Tetrahymenina</taxon>
        <taxon>Tetrahymenidae</taxon>
        <taxon>Tetrahymena</taxon>
    </lineage>
</organism>
<gene>
    <name evidence="2" type="ORF">TTHERM_00046420</name>
</gene>
<dbReference type="EMBL" id="GG662712">
    <property type="protein sequence ID" value="EAR94695.1"/>
    <property type="molecule type" value="Genomic_DNA"/>
</dbReference>
<dbReference type="HOGENOM" id="CLU_2351340_0_0_1"/>
<feature type="compositionally biased region" description="Polar residues" evidence="1">
    <location>
        <begin position="82"/>
        <end position="97"/>
    </location>
</feature>
<dbReference type="InParanoid" id="Q23DP9"/>
<accession>Q23DP9</accession>
<dbReference type="KEGG" id="tet:TTHERM_00046420"/>
<feature type="compositionally biased region" description="Low complexity" evidence="1">
    <location>
        <begin position="68"/>
        <end position="81"/>
    </location>
</feature>
<protein>
    <submittedName>
        <fullName evidence="2">Uncharacterized protein</fullName>
    </submittedName>
</protein>
<dbReference type="AlphaFoldDB" id="Q23DP9"/>
<proteinExistence type="predicted"/>
<keyword evidence="3" id="KW-1185">Reference proteome</keyword>
<feature type="compositionally biased region" description="Polar residues" evidence="1">
    <location>
        <begin position="14"/>
        <end position="24"/>
    </location>
</feature>
<dbReference type="RefSeq" id="XP_001014637.1">
    <property type="nucleotide sequence ID" value="XM_001014637.1"/>
</dbReference>
<evidence type="ECO:0000256" key="1">
    <source>
        <dbReference type="SAM" id="MobiDB-lite"/>
    </source>
</evidence>
<dbReference type="GeneID" id="7832879"/>
<dbReference type="Proteomes" id="UP000009168">
    <property type="component" value="Unassembled WGS sequence"/>
</dbReference>
<name>Q23DP9_TETTS</name>
<evidence type="ECO:0000313" key="3">
    <source>
        <dbReference type="Proteomes" id="UP000009168"/>
    </source>
</evidence>
<evidence type="ECO:0000313" key="2">
    <source>
        <dbReference type="EMBL" id="EAR94695.1"/>
    </source>
</evidence>